<dbReference type="AlphaFoldDB" id="A3LYV3"/>
<dbReference type="InterPro" id="IPR005052">
    <property type="entry name" value="Lectin_leg"/>
</dbReference>
<proteinExistence type="predicted"/>
<dbReference type="HOGENOM" id="CLU_565131_0_0_1"/>
<keyword evidence="2 7" id="KW-0812">Transmembrane</keyword>
<dbReference type="Gene3D" id="2.60.120.200">
    <property type="match status" value="1"/>
</dbReference>
<evidence type="ECO:0000256" key="6">
    <source>
        <dbReference type="SAM" id="Coils"/>
    </source>
</evidence>
<dbReference type="OMA" id="VMAYYTF"/>
<dbReference type="GeneID" id="4840783"/>
<evidence type="ECO:0000256" key="4">
    <source>
        <dbReference type="ARBA" id="ARBA00022989"/>
    </source>
</evidence>
<dbReference type="PANTHER" id="PTHR12223:SF28">
    <property type="entry name" value="LECTIN, MANNOSE BINDING 1 LIKE"/>
    <property type="match status" value="1"/>
</dbReference>
<reference evidence="10 11" key="1">
    <citation type="journal article" date="2007" name="Nat. Biotechnol.">
        <title>Genome sequence of the lignocellulose-bioconverting and xylose-fermenting yeast Pichia stipitis.</title>
        <authorList>
            <person name="Jeffries T.W."/>
            <person name="Grigoriev I.V."/>
            <person name="Grimwood J."/>
            <person name="Laplaza J.M."/>
            <person name="Aerts A."/>
            <person name="Salamov A."/>
            <person name="Schmutz J."/>
            <person name="Lindquist E."/>
            <person name="Dehal P."/>
            <person name="Shapiro H."/>
            <person name="Jin Y.S."/>
            <person name="Passoth V."/>
            <person name="Richardson P.M."/>
        </authorList>
    </citation>
    <scope>NUCLEOTIDE SEQUENCE [LARGE SCALE GENOMIC DNA]</scope>
    <source>
        <strain evidence="11">ATCC 58785 / CBS 6054 / NBRC 10063 / NRRL Y-11545</strain>
    </source>
</reference>
<dbReference type="FunCoup" id="A3LYV3">
    <property type="interactions" value="157"/>
</dbReference>
<feature type="domain" description="L-type lectin-like" evidence="9">
    <location>
        <begin position="32"/>
        <end position="253"/>
    </location>
</feature>
<keyword evidence="4 7" id="KW-1133">Transmembrane helix</keyword>
<dbReference type="EMBL" id="CP000501">
    <property type="protein sequence ID" value="ABN68044.2"/>
    <property type="molecule type" value="Genomic_DNA"/>
</dbReference>
<keyword evidence="6" id="KW-0175">Coiled coil</keyword>
<dbReference type="InterPro" id="IPR051136">
    <property type="entry name" value="Intracellular_Lectin-GPT"/>
</dbReference>
<dbReference type="Pfam" id="PF03388">
    <property type="entry name" value="Lectin_leg-like"/>
    <property type="match status" value="1"/>
</dbReference>
<evidence type="ECO:0000256" key="5">
    <source>
        <dbReference type="ARBA" id="ARBA00023136"/>
    </source>
</evidence>
<dbReference type="KEGG" id="pic:PICST_49945"/>
<accession>A3LYV3</accession>
<name>A3LYV3_PICST</name>
<feature type="transmembrane region" description="Helical" evidence="7">
    <location>
        <begin position="444"/>
        <end position="464"/>
    </location>
</feature>
<dbReference type="GO" id="GO:0006888">
    <property type="term" value="P:endoplasmic reticulum to Golgi vesicle-mediated transport"/>
    <property type="evidence" value="ECO:0007669"/>
    <property type="project" value="TreeGrafter"/>
</dbReference>
<dbReference type="GO" id="GO:0005793">
    <property type="term" value="C:endoplasmic reticulum-Golgi intermediate compartment"/>
    <property type="evidence" value="ECO:0007669"/>
    <property type="project" value="TreeGrafter"/>
</dbReference>
<sequence length="476" mass="54544">MNWKLYLLSVAPFVHFSQGLLPELEIEPELSNNEQNVSPLSLPNLLNIQKLTELHENWNILGEVRLDTGRLLIENTGGIWSIPYLEGTKDWTVELVFRSTGSGTSDLQFSATNGLSFWLINPDNSLPISSQNVDNFGGPSEYDGFQFLVNNQDINGLKIFNNDGSKRVDNKLEKSVGSCAFNFLDSSIPFTMRVSYSEPKKWFKVQIDNELCFKTDQIVFPNDISNFVLGITGSVDKSSKEIFEILRLEVWNHLTNDAIDDHGLMSEGQVHVTVASTPEEVVPSRIVRESLLERNRKHREEIQRQIQEDNNSLKDVHQKLDHLEIILETLEKSVSYDTKSIDSQIQELKLVQNEQRKIVSELGKNLENFEQTITQQYSQMLGAFSKLNEKVIGEVREQHYGMEELSRKVDLLMSNHREISDQYKHQNAHTIESREDMSNLINSVVKFFLIPVVIALIALTIFVYKVKHEIKHSKLL</sequence>
<evidence type="ECO:0000259" key="9">
    <source>
        <dbReference type="PROSITE" id="PS51328"/>
    </source>
</evidence>
<evidence type="ECO:0000256" key="7">
    <source>
        <dbReference type="SAM" id="Phobius"/>
    </source>
</evidence>
<evidence type="ECO:0000256" key="3">
    <source>
        <dbReference type="ARBA" id="ARBA00022729"/>
    </source>
</evidence>
<dbReference type="STRING" id="322104.A3LYV3"/>
<evidence type="ECO:0000313" key="11">
    <source>
        <dbReference type="Proteomes" id="UP000002258"/>
    </source>
</evidence>
<dbReference type="RefSeq" id="XP_001386073.2">
    <property type="nucleotide sequence ID" value="XM_001386036.1"/>
</dbReference>
<feature type="chain" id="PRO_5002655502" description="L-type lectin-like domain-containing protein" evidence="8">
    <location>
        <begin position="20"/>
        <end position="476"/>
    </location>
</feature>
<keyword evidence="11" id="KW-1185">Reference proteome</keyword>
<dbReference type="GO" id="GO:0005789">
    <property type="term" value="C:endoplasmic reticulum membrane"/>
    <property type="evidence" value="ECO:0007669"/>
    <property type="project" value="TreeGrafter"/>
</dbReference>
<dbReference type="OrthoDB" id="10265193at2759"/>
<dbReference type="GO" id="GO:0030134">
    <property type="term" value="C:COPII-coated ER to Golgi transport vesicle"/>
    <property type="evidence" value="ECO:0007669"/>
    <property type="project" value="TreeGrafter"/>
</dbReference>
<organism evidence="10 11">
    <name type="scientific">Scheffersomyces stipitis (strain ATCC 58785 / CBS 6054 / NBRC 10063 / NRRL Y-11545)</name>
    <name type="common">Yeast</name>
    <name type="synonym">Pichia stipitis</name>
    <dbReference type="NCBI Taxonomy" id="322104"/>
    <lineage>
        <taxon>Eukaryota</taxon>
        <taxon>Fungi</taxon>
        <taxon>Dikarya</taxon>
        <taxon>Ascomycota</taxon>
        <taxon>Saccharomycotina</taxon>
        <taxon>Pichiomycetes</taxon>
        <taxon>Debaryomycetaceae</taxon>
        <taxon>Scheffersomyces</taxon>
    </lineage>
</organism>
<comment type="subcellular location">
    <subcellularLocation>
        <location evidence="1">Membrane</location>
        <topology evidence="1">Single-pass type I membrane protein</topology>
    </subcellularLocation>
</comment>
<evidence type="ECO:0000256" key="2">
    <source>
        <dbReference type="ARBA" id="ARBA00022692"/>
    </source>
</evidence>
<dbReference type="SUPFAM" id="SSF49899">
    <property type="entry name" value="Concanavalin A-like lectins/glucanases"/>
    <property type="match status" value="1"/>
</dbReference>
<dbReference type="PROSITE" id="PS51328">
    <property type="entry name" value="L_LECTIN_LIKE"/>
    <property type="match status" value="1"/>
</dbReference>
<dbReference type="GO" id="GO:0005537">
    <property type="term" value="F:D-mannose binding"/>
    <property type="evidence" value="ECO:0007669"/>
    <property type="project" value="TreeGrafter"/>
</dbReference>
<protein>
    <recommendedName>
        <fullName evidence="9">L-type lectin-like domain-containing protein</fullName>
    </recommendedName>
</protein>
<dbReference type="Proteomes" id="UP000002258">
    <property type="component" value="Chromosome 7"/>
</dbReference>
<dbReference type="InParanoid" id="A3LYV3"/>
<feature type="signal peptide" evidence="8">
    <location>
        <begin position="1"/>
        <end position="19"/>
    </location>
</feature>
<feature type="coiled-coil region" evidence="6">
    <location>
        <begin position="288"/>
        <end position="333"/>
    </location>
</feature>
<dbReference type="GO" id="GO:0000139">
    <property type="term" value="C:Golgi membrane"/>
    <property type="evidence" value="ECO:0007669"/>
    <property type="project" value="TreeGrafter"/>
</dbReference>
<dbReference type="CDD" id="cd06903">
    <property type="entry name" value="lectin_EMP46_EMP47"/>
    <property type="match status" value="1"/>
</dbReference>
<dbReference type="InterPro" id="IPR035661">
    <property type="entry name" value="EMP46/EMP47_N"/>
</dbReference>
<dbReference type="eggNOG" id="ENOG502QR1C">
    <property type="taxonomic scope" value="Eukaryota"/>
</dbReference>
<dbReference type="PANTHER" id="PTHR12223">
    <property type="entry name" value="VESICULAR MANNOSE-BINDING LECTIN"/>
    <property type="match status" value="1"/>
</dbReference>
<keyword evidence="3 8" id="KW-0732">Signal</keyword>
<keyword evidence="5 7" id="KW-0472">Membrane</keyword>
<evidence type="ECO:0000256" key="1">
    <source>
        <dbReference type="ARBA" id="ARBA00004479"/>
    </source>
</evidence>
<evidence type="ECO:0000256" key="8">
    <source>
        <dbReference type="SAM" id="SignalP"/>
    </source>
</evidence>
<dbReference type="InterPro" id="IPR013320">
    <property type="entry name" value="ConA-like_dom_sf"/>
</dbReference>
<gene>
    <name evidence="10" type="ORF">PICST_49945</name>
</gene>
<evidence type="ECO:0000313" key="10">
    <source>
        <dbReference type="EMBL" id="ABN68044.2"/>
    </source>
</evidence>